<dbReference type="Gene3D" id="3.40.1190.10">
    <property type="entry name" value="Mur-like, catalytic domain"/>
    <property type="match status" value="1"/>
</dbReference>
<keyword evidence="19" id="KW-1185">Reference proteome</keyword>
<keyword evidence="6 14" id="KW-0132">Cell division</keyword>
<dbReference type="Pfam" id="PF08245">
    <property type="entry name" value="Mur_ligase_M"/>
    <property type="match status" value="1"/>
</dbReference>
<feature type="binding site" evidence="14">
    <location>
        <begin position="115"/>
        <end position="121"/>
    </location>
    <ligand>
        <name>ATP</name>
        <dbReference type="ChEBI" id="CHEBI:30616"/>
    </ligand>
</feature>
<keyword evidence="5 14" id="KW-0436">Ligase</keyword>
<feature type="domain" description="Mur ligase N-terminal catalytic" evidence="15">
    <location>
        <begin position="11"/>
        <end position="108"/>
    </location>
</feature>
<evidence type="ECO:0000256" key="2">
    <source>
        <dbReference type="ARBA" id="ARBA00004752"/>
    </source>
</evidence>
<dbReference type="GO" id="GO:0051301">
    <property type="term" value="P:cell division"/>
    <property type="evidence" value="ECO:0007669"/>
    <property type="project" value="UniProtKB-KW"/>
</dbReference>
<dbReference type="GO" id="GO:0005524">
    <property type="term" value="F:ATP binding"/>
    <property type="evidence" value="ECO:0007669"/>
    <property type="project" value="UniProtKB-UniRule"/>
</dbReference>
<dbReference type="PANTHER" id="PTHR43445:SF3">
    <property type="entry name" value="UDP-N-ACETYLMURAMATE--L-ALANINE LIGASE"/>
    <property type="match status" value="1"/>
</dbReference>
<dbReference type="InterPro" id="IPR013221">
    <property type="entry name" value="Mur_ligase_cen"/>
</dbReference>
<dbReference type="InterPro" id="IPR050061">
    <property type="entry name" value="MurCDEF_pg_biosynth"/>
</dbReference>
<evidence type="ECO:0000256" key="4">
    <source>
        <dbReference type="ARBA" id="ARBA00022490"/>
    </source>
</evidence>
<dbReference type="RefSeq" id="WP_142899638.1">
    <property type="nucleotide sequence ID" value="NZ_ML660066.1"/>
</dbReference>
<evidence type="ECO:0000256" key="12">
    <source>
        <dbReference type="ARBA" id="ARBA00023316"/>
    </source>
</evidence>
<sequence>MKVLPLDIGIVHFVGIGGIGMSGIAEILHNLGYQVQGSDIAESANVQRLRDMGIDIKIGHRAENVENAKVVVVSSAIKLENPEIAAAREKFVPIVRRAEMLGELMRLKWSVAVGGTHGKTTTTSLVAALLDGGDFDPTVINGGIINAYGTNARLGAGDWMVVEADESDGTFTKLPSTIAVVTNIDPEHLDFYGSVEALHEAFETFVKNIPFYGFAVVCIDHPVVQSLIGRIQDRRLVTYGTSPQADVRATELSVAGVETRFDVIITSRSGEESRTISACKLPMVGEHNVLNALAAIAVAEEMGMSDEAIREALASFGGVKRRFTKTGVSGGVTIIDDYGHHPVEISAVLKAARQATDAQVIAVVQPHRYTRLRDLFEDFCSCFNDADHVIVADVYEAGEQPIEGASRDDLVEGLRDRGHRHVSALPSSDALAEMIRDIAKPGDLVVCLGAGNITAWAHALPKALDALSDQGGAAG</sequence>
<reference evidence="18 19" key="1">
    <citation type="submission" date="2019-06" db="EMBL/GenBank/DDBJ databases">
        <title>Whole genome sequence for Rhodospirillaceae sp. R148.</title>
        <authorList>
            <person name="Wang G."/>
        </authorList>
    </citation>
    <scope>NUCLEOTIDE SEQUENCE [LARGE SCALE GENOMIC DNA]</scope>
    <source>
        <strain evidence="18 19">R148</strain>
    </source>
</reference>
<evidence type="ECO:0000256" key="8">
    <source>
        <dbReference type="ARBA" id="ARBA00022840"/>
    </source>
</evidence>
<feature type="domain" description="Mur ligase central" evidence="17">
    <location>
        <begin position="113"/>
        <end position="299"/>
    </location>
</feature>
<dbReference type="EC" id="6.3.2.8" evidence="3 14"/>
<dbReference type="GO" id="GO:0009252">
    <property type="term" value="P:peptidoglycan biosynthetic process"/>
    <property type="evidence" value="ECO:0007669"/>
    <property type="project" value="UniProtKB-UniRule"/>
</dbReference>
<dbReference type="GO" id="GO:0071555">
    <property type="term" value="P:cell wall organization"/>
    <property type="evidence" value="ECO:0007669"/>
    <property type="project" value="UniProtKB-KW"/>
</dbReference>
<evidence type="ECO:0000313" key="19">
    <source>
        <dbReference type="Proteomes" id="UP000315252"/>
    </source>
</evidence>
<dbReference type="PANTHER" id="PTHR43445">
    <property type="entry name" value="UDP-N-ACETYLMURAMATE--L-ALANINE LIGASE-RELATED"/>
    <property type="match status" value="1"/>
</dbReference>
<accession>A0A545T0V9</accession>
<evidence type="ECO:0000256" key="3">
    <source>
        <dbReference type="ARBA" id="ARBA00012211"/>
    </source>
</evidence>
<evidence type="ECO:0000256" key="6">
    <source>
        <dbReference type="ARBA" id="ARBA00022618"/>
    </source>
</evidence>
<evidence type="ECO:0000256" key="13">
    <source>
        <dbReference type="ARBA" id="ARBA00047833"/>
    </source>
</evidence>
<dbReference type="Gene3D" id="3.40.50.720">
    <property type="entry name" value="NAD(P)-binding Rossmann-like Domain"/>
    <property type="match status" value="1"/>
</dbReference>
<name>A0A545T0V9_9PROT</name>
<dbReference type="Gene3D" id="3.90.190.20">
    <property type="entry name" value="Mur ligase, C-terminal domain"/>
    <property type="match status" value="1"/>
</dbReference>
<dbReference type="Proteomes" id="UP000315252">
    <property type="component" value="Unassembled WGS sequence"/>
</dbReference>
<dbReference type="SUPFAM" id="SSF53623">
    <property type="entry name" value="MurD-like peptide ligases, catalytic domain"/>
    <property type="match status" value="1"/>
</dbReference>
<evidence type="ECO:0000313" key="18">
    <source>
        <dbReference type="EMBL" id="TQV70831.1"/>
    </source>
</evidence>
<dbReference type="GO" id="GO:0008360">
    <property type="term" value="P:regulation of cell shape"/>
    <property type="evidence" value="ECO:0007669"/>
    <property type="project" value="UniProtKB-KW"/>
</dbReference>
<dbReference type="UniPathway" id="UPA00219"/>
<keyword evidence="12 14" id="KW-0961">Cell wall biogenesis/degradation</keyword>
<proteinExistence type="inferred from homology"/>
<comment type="function">
    <text evidence="14">Cell wall formation.</text>
</comment>
<organism evidence="18 19">
    <name type="scientific">Denitrobaculum tricleocarpae</name>
    <dbReference type="NCBI Taxonomy" id="2591009"/>
    <lineage>
        <taxon>Bacteria</taxon>
        <taxon>Pseudomonadati</taxon>
        <taxon>Pseudomonadota</taxon>
        <taxon>Alphaproteobacteria</taxon>
        <taxon>Rhodospirillales</taxon>
        <taxon>Rhodospirillaceae</taxon>
        <taxon>Denitrobaculum</taxon>
    </lineage>
</organism>
<dbReference type="GO" id="GO:0008763">
    <property type="term" value="F:UDP-N-acetylmuramate-L-alanine ligase activity"/>
    <property type="evidence" value="ECO:0007669"/>
    <property type="project" value="UniProtKB-UniRule"/>
</dbReference>
<feature type="domain" description="Mur ligase C-terminal" evidence="16">
    <location>
        <begin position="321"/>
        <end position="451"/>
    </location>
</feature>
<dbReference type="NCBIfam" id="TIGR01082">
    <property type="entry name" value="murC"/>
    <property type="match status" value="1"/>
</dbReference>
<dbReference type="Pfam" id="PF01225">
    <property type="entry name" value="Mur_ligase"/>
    <property type="match status" value="1"/>
</dbReference>
<evidence type="ECO:0000256" key="1">
    <source>
        <dbReference type="ARBA" id="ARBA00004496"/>
    </source>
</evidence>
<keyword evidence="9 14" id="KW-0133">Cell shape</keyword>
<keyword evidence="8 14" id="KW-0067">ATP-binding</keyword>
<comment type="caution">
    <text evidence="18">The sequence shown here is derived from an EMBL/GenBank/DDBJ whole genome shotgun (WGS) entry which is preliminary data.</text>
</comment>
<evidence type="ECO:0000256" key="5">
    <source>
        <dbReference type="ARBA" id="ARBA00022598"/>
    </source>
</evidence>
<dbReference type="InterPro" id="IPR000713">
    <property type="entry name" value="Mur_ligase_N"/>
</dbReference>
<dbReference type="InterPro" id="IPR005758">
    <property type="entry name" value="UDP-N-AcMur_Ala_ligase_MurC"/>
</dbReference>
<comment type="catalytic activity">
    <reaction evidence="13 14">
        <text>UDP-N-acetyl-alpha-D-muramate + L-alanine + ATP = UDP-N-acetyl-alpha-D-muramoyl-L-alanine + ADP + phosphate + H(+)</text>
        <dbReference type="Rhea" id="RHEA:23372"/>
        <dbReference type="ChEBI" id="CHEBI:15378"/>
        <dbReference type="ChEBI" id="CHEBI:30616"/>
        <dbReference type="ChEBI" id="CHEBI:43474"/>
        <dbReference type="ChEBI" id="CHEBI:57972"/>
        <dbReference type="ChEBI" id="CHEBI:70757"/>
        <dbReference type="ChEBI" id="CHEBI:83898"/>
        <dbReference type="ChEBI" id="CHEBI:456216"/>
        <dbReference type="EC" id="6.3.2.8"/>
    </reaction>
</comment>
<protein>
    <recommendedName>
        <fullName evidence="3 14">UDP-N-acetylmuramate--L-alanine ligase</fullName>
        <ecNumber evidence="3 14">6.3.2.8</ecNumber>
    </recommendedName>
    <alternativeName>
        <fullName evidence="14">UDP-N-acetylmuramoyl-L-alanine synthetase</fullName>
    </alternativeName>
</protein>
<evidence type="ECO:0000259" key="15">
    <source>
        <dbReference type="Pfam" id="PF01225"/>
    </source>
</evidence>
<comment type="subcellular location">
    <subcellularLocation>
        <location evidence="1 14">Cytoplasm</location>
    </subcellularLocation>
</comment>
<evidence type="ECO:0000259" key="16">
    <source>
        <dbReference type="Pfam" id="PF02875"/>
    </source>
</evidence>
<evidence type="ECO:0000256" key="14">
    <source>
        <dbReference type="HAMAP-Rule" id="MF_00046"/>
    </source>
</evidence>
<keyword evidence="10 14" id="KW-0573">Peptidoglycan synthesis</keyword>
<evidence type="ECO:0000256" key="10">
    <source>
        <dbReference type="ARBA" id="ARBA00022984"/>
    </source>
</evidence>
<dbReference type="Pfam" id="PF02875">
    <property type="entry name" value="Mur_ligase_C"/>
    <property type="match status" value="1"/>
</dbReference>
<keyword evidence="7 14" id="KW-0547">Nucleotide-binding</keyword>
<keyword evidence="4 14" id="KW-0963">Cytoplasm</keyword>
<dbReference type="GO" id="GO:0005737">
    <property type="term" value="C:cytoplasm"/>
    <property type="evidence" value="ECO:0007669"/>
    <property type="project" value="UniProtKB-SubCell"/>
</dbReference>
<keyword evidence="11 14" id="KW-0131">Cell cycle</keyword>
<evidence type="ECO:0000256" key="9">
    <source>
        <dbReference type="ARBA" id="ARBA00022960"/>
    </source>
</evidence>
<dbReference type="HAMAP" id="MF_00046">
    <property type="entry name" value="MurC"/>
    <property type="match status" value="1"/>
</dbReference>
<dbReference type="OrthoDB" id="9804126at2"/>
<dbReference type="InterPro" id="IPR036615">
    <property type="entry name" value="Mur_ligase_C_dom_sf"/>
</dbReference>
<dbReference type="EMBL" id="VHSH01000015">
    <property type="protein sequence ID" value="TQV70831.1"/>
    <property type="molecule type" value="Genomic_DNA"/>
</dbReference>
<dbReference type="AlphaFoldDB" id="A0A545T0V9"/>
<comment type="similarity">
    <text evidence="14">Belongs to the MurCDEF family.</text>
</comment>
<evidence type="ECO:0000256" key="11">
    <source>
        <dbReference type="ARBA" id="ARBA00023306"/>
    </source>
</evidence>
<dbReference type="SUPFAM" id="SSF53244">
    <property type="entry name" value="MurD-like peptide ligases, peptide-binding domain"/>
    <property type="match status" value="1"/>
</dbReference>
<dbReference type="InterPro" id="IPR004101">
    <property type="entry name" value="Mur_ligase_C"/>
</dbReference>
<comment type="pathway">
    <text evidence="2 14">Cell wall biogenesis; peptidoglycan biosynthesis.</text>
</comment>
<gene>
    <name evidence="14" type="primary">murC</name>
    <name evidence="18" type="ORF">FKG95_27305</name>
</gene>
<dbReference type="InterPro" id="IPR036565">
    <property type="entry name" value="Mur-like_cat_sf"/>
</dbReference>
<evidence type="ECO:0000259" key="17">
    <source>
        <dbReference type="Pfam" id="PF08245"/>
    </source>
</evidence>
<dbReference type="SUPFAM" id="SSF51984">
    <property type="entry name" value="MurCD N-terminal domain"/>
    <property type="match status" value="1"/>
</dbReference>
<evidence type="ECO:0000256" key="7">
    <source>
        <dbReference type="ARBA" id="ARBA00022741"/>
    </source>
</evidence>